<feature type="region of interest" description="Disordered" evidence="3">
    <location>
        <begin position="360"/>
        <end position="379"/>
    </location>
</feature>
<dbReference type="GO" id="GO:0071479">
    <property type="term" value="P:cellular response to ionizing radiation"/>
    <property type="evidence" value="ECO:0007669"/>
    <property type="project" value="TreeGrafter"/>
</dbReference>
<dbReference type="Gene3D" id="3.70.10.10">
    <property type="match status" value="1"/>
</dbReference>
<dbReference type="PANTHER" id="PTHR15237">
    <property type="entry name" value="DNA REPAIR PROTEIN RAD9"/>
    <property type="match status" value="1"/>
</dbReference>
<dbReference type="PIRSF" id="PIRSF009303">
    <property type="entry name" value="Cell_cycle_RAD9"/>
    <property type="match status" value="1"/>
</dbReference>
<protein>
    <recommendedName>
        <fullName evidence="2">DNA repair protein rad9</fullName>
    </recommendedName>
</protein>
<dbReference type="SUPFAM" id="SSF55979">
    <property type="entry name" value="DNA clamp"/>
    <property type="match status" value="1"/>
</dbReference>
<name>A0AAD8Q7S6_9PEZI</name>
<keyword evidence="5" id="KW-1185">Reference proteome</keyword>
<evidence type="ECO:0000313" key="5">
    <source>
        <dbReference type="Proteomes" id="UP001230504"/>
    </source>
</evidence>
<feature type="region of interest" description="Disordered" evidence="3">
    <location>
        <begin position="390"/>
        <end position="441"/>
    </location>
</feature>
<reference evidence="4" key="1">
    <citation type="submission" date="2021-06" db="EMBL/GenBank/DDBJ databases">
        <title>Comparative genomics, transcriptomics and evolutionary studies reveal genomic signatures of adaptation to plant cell wall in hemibiotrophic fungi.</title>
        <authorList>
            <consortium name="DOE Joint Genome Institute"/>
            <person name="Baroncelli R."/>
            <person name="Diaz J.F."/>
            <person name="Benocci T."/>
            <person name="Peng M."/>
            <person name="Battaglia E."/>
            <person name="Haridas S."/>
            <person name="Andreopoulos W."/>
            <person name="Labutti K."/>
            <person name="Pangilinan J."/>
            <person name="Floch G.L."/>
            <person name="Makela M.R."/>
            <person name="Henrissat B."/>
            <person name="Grigoriev I.V."/>
            <person name="Crouch J.A."/>
            <person name="De Vries R.P."/>
            <person name="Sukno S.A."/>
            <person name="Thon M.R."/>
        </authorList>
    </citation>
    <scope>NUCLEOTIDE SEQUENCE</scope>
    <source>
        <strain evidence="4">CBS 125086</strain>
    </source>
</reference>
<dbReference type="InterPro" id="IPR026584">
    <property type="entry name" value="Rad9"/>
</dbReference>
<accession>A0AAD8Q7S6</accession>
<feature type="region of interest" description="Disordered" evidence="3">
    <location>
        <begin position="292"/>
        <end position="354"/>
    </location>
</feature>
<dbReference type="EMBL" id="JAHLJV010000009">
    <property type="protein sequence ID" value="KAK1597234.1"/>
    <property type="molecule type" value="Genomic_DNA"/>
</dbReference>
<dbReference type="RefSeq" id="XP_060418048.1">
    <property type="nucleotide sequence ID" value="XM_060553910.1"/>
</dbReference>
<dbReference type="InterPro" id="IPR007268">
    <property type="entry name" value="Rad9/Ddc1"/>
</dbReference>
<dbReference type="GeneID" id="85438150"/>
<dbReference type="AlphaFoldDB" id="A0AAD8Q7S6"/>
<dbReference type="GO" id="GO:0030896">
    <property type="term" value="C:checkpoint clamp complex"/>
    <property type="evidence" value="ECO:0007669"/>
    <property type="project" value="UniProtKB-UniRule"/>
</dbReference>
<dbReference type="PANTHER" id="PTHR15237:SF0">
    <property type="entry name" value="CELL CYCLE CHECKPOINT CONTROL PROTEIN"/>
    <property type="match status" value="1"/>
</dbReference>
<dbReference type="GO" id="GO:0006281">
    <property type="term" value="P:DNA repair"/>
    <property type="evidence" value="ECO:0007669"/>
    <property type="project" value="UniProtKB-UniRule"/>
</dbReference>
<dbReference type="GO" id="GO:0000076">
    <property type="term" value="P:DNA replication checkpoint signaling"/>
    <property type="evidence" value="ECO:0007669"/>
    <property type="project" value="TreeGrafter"/>
</dbReference>
<comment type="function">
    <text evidence="2">Acts in DNA repair and mutagenesis. Involved in promoting resistance to ionizing radiation and UV light, as well as regulating cell cycle progression after irradiation.</text>
</comment>
<gene>
    <name evidence="4" type="ORF">LY79DRAFT_508205</name>
</gene>
<evidence type="ECO:0000256" key="2">
    <source>
        <dbReference type="PIRNR" id="PIRNR009303"/>
    </source>
</evidence>
<evidence type="ECO:0000256" key="3">
    <source>
        <dbReference type="SAM" id="MobiDB-lite"/>
    </source>
</evidence>
<dbReference type="Proteomes" id="UP001230504">
    <property type="component" value="Unassembled WGS sequence"/>
</dbReference>
<comment type="caution">
    <text evidence="4">The sequence shown here is derived from an EMBL/GenBank/DDBJ whole genome shotgun (WGS) entry which is preliminary data.</text>
</comment>
<comment type="similarity">
    <text evidence="1 2">Belongs to the rad9 family.</text>
</comment>
<sequence length="458" mass="50898">MAILNFTLSEDAAAAFRDVLTCMNKFSDDVSLEAKKDKLILTALNQSKSAYSCFTFATNRFCSRYQFEGNAQYRDKFYCTLHIRSLASIFRSRVGGDPQRDREKESTIDRCDVAVQDGPGVKSRLIVKLVFRNGILCMTSTHRLPFEVAVPVHAKFDSDEAVHHWTIPSRTLRQLMEHFGPGVELLDINSDGEHVNFTCFTEKTTNGDEVLKKPLHTSIAIEVDEFEDIEVEDKLRIVISVKDFRAIIQHAGITGNHISARYSSPARPIRFTYPGDGISCEFLLMTVGERGNPAQKTKKGKANAANAAPRQQLEAASRGHSAAPSEILQPVEQPPAQSMPPPPPAASAAKSAVAARTSLFDLRPSQRPPPATNRSEGLFVDNDYEWEPVRDEEDEDAEENARLEWDHSNQPNASATHLGRAVAEQNNEFEPTQASSVGLEPTQRISDVRRLGLFYQGP</sequence>
<evidence type="ECO:0000313" key="4">
    <source>
        <dbReference type="EMBL" id="KAK1597234.1"/>
    </source>
</evidence>
<dbReference type="InterPro" id="IPR046938">
    <property type="entry name" value="DNA_clamp_sf"/>
</dbReference>
<keyword evidence="2" id="KW-0227">DNA damage</keyword>
<dbReference type="Pfam" id="PF04139">
    <property type="entry name" value="Rad9"/>
    <property type="match status" value="1"/>
</dbReference>
<organism evidence="4 5">
    <name type="scientific">Colletotrichum navitas</name>
    <dbReference type="NCBI Taxonomy" id="681940"/>
    <lineage>
        <taxon>Eukaryota</taxon>
        <taxon>Fungi</taxon>
        <taxon>Dikarya</taxon>
        <taxon>Ascomycota</taxon>
        <taxon>Pezizomycotina</taxon>
        <taxon>Sordariomycetes</taxon>
        <taxon>Hypocreomycetidae</taxon>
        <taxon>Glomerellales</taxon>
        <taxon>Glomerellaceae</taxon>
        <taxon>Colletotrichum</taxon>
        <taxon>Colletotrichum graminicola species complex</taxon>
    </lineage>
</organism>
<feature type="compositionally biased region" description="Polar residues" evidence="3">
    <location>
        <begin position="424"/>
        <end position="436"/>
    </location>
</feature>
<evidence type="ECO:0000256" key="1">
    <source>
        <dbReference type="ARBA" id="ARBA00008494"/>
    </source>
</evidence>
<proteinExistence type="inferred from homology"/>
<dbReference type="GO" id="GO:0031573">
    <property type="term" value="P:mitotic intra-S DNA damage checkpoint signaling"/>
    <property type="evidence" value="ECO:0007669"/>
    <property type="project" value="TreeGrafter"/>
</dbReference>